<reference evidence="2 3" key="1">
    <citation type="journal article" date="2023" name="Mol. Ecol. Resour.">
        <title>Chromosome-level genome assembly of a triploid poplar Populus alba 'Berolinensis'.</title>
        <authorList>
            <person name="Chen S."/>
            <person name="Yu Y."/>
            <person name="Wang X."/>
            <person name="Wang S."/>
            <person name="Zhang T."/>
            <person name="Zhou Y."/>
            <person name="He R."/>
            <person name="Meng N."/>
            <person name="Wang Y."/>
            <person name="Liu W."/>
            <person name="Liu Z."/>
            <person name="Liu J."/>
            <person name="Guo Q."/>
            <person name="Huang H."/>
            <person name="Sederoff R.R."/>
            <person name="Wang G."/>
            <person name="Qu G."/>
            <person name="Chen S."/>
        </authorList>
    </citation>
    <scope>NUCLEOTIDE SEQUENCE [LARGE SCALE GENOMIC DNA]</scope>
    <source>
        <strain evidence="2">SC-2020</strain>
    </source>
</reference>
<protein>
    <submittedName>
        <fullName evidence="2">Uncharacterized protein</fullName>
    </submittedName>
</protein>
<organism evidence="2 3">
    <name type="scientific">Populus alba x Populus x berolinensis</name>
    <dbReference type="NCBI Taxonomy" id="444605"/>
    <lineage>
        <taxon>Eukaryota</taxon>
        <taxon>Viridiplantae</taxon>
        <taxon>Streptophyta</taxon>
        <taxon>Embryophyta</taxon>
        <taxon>Tracheophyta</taxon>
        <taxon>Spermatophyta</taxon>
        <taxon>Magnoliopsida</taxon>
        <taxon>eudicotyledons</taxon>
        <taxon>Gunneridae</taxon>
        <taxon>Pentapetalae</taxon>
        <taxon>rosids</taxon>
        <taxon>fabids</taxon>
        <taxon>Malpighiales</taxon>
        <taxon>Salicaceae</taxon>
        <taxon>Saliceae</taxon>
        <taxon>Populus</taxon>
    </lineage>
</organism>
<gene>
    <name evidence="2" type="ORF">NC653_000795</name>
</gene>
<sequence length="34" mass="3692">MHHSQSHPFVLLSGSPSGKRNITVSLFSRGAIRS</sequence>
<dbReference type="AlphaFoldDB" id="A0AAD6WEU2"/>
<dbReference type="Proteomes" id="UP001164929">
    <property type="component" value="Chromosome 1"/>
</dbReference>
<proteinExistence type="predicted"/>
<comment type="caution">
    <text evidence="2">The sequence shown here is derived from an EMBL/GenBank/DDBJ whole genome shotgun (WGS) entry which is preliminary data.</text>
</comment>
<evidence type="ECO:0000256" key="1">
    <source>
        <dbReference type="SAM" id="MobiDB-lite"/>
    </source>
</evidence>
<dbReference type="EMBL" id="JAQIZT010000001">
    <property type="protein sequence ID" value="KAJ7010160.1"/>
    <property type="molecule type" value="Genomic_DNA"/>
</dbReference>
<name>A0AAD6WEU2_9ROSI</name>
<evidence type="ECO:0000313" key="2">
    <source>
        <dbReference type="EMBL" id="KAJ7010160.1"/>
    </source>
</evidence>
<accession>A0AAD6WEU2</accession>
<evidence type="ECO:0000313" key="3">
    <source>
        <dbReference type="Proteomes" id="UP001164929"/>
    </source>
</evidence>
<feature type="region of interest" description="Disordered" evidence="1">
    <location>
        <begin position="1"/>
        <end position="20"/>
    </location>
</feature>
<keyword evidence="3" id="KW-1185">Reference proteome</keyword>